<evidence type="ECO:0000259" key="7">
    <source>
        <dbReference type="Pfam" id="PF01593"/>
    </source>
</evidence>
<evidence type="ECO:0000256" key="6">
    <source>
        <dbReference type="RuleBase" id="RU362067"/>
    </source>
</evidence>
<keyword evidence="9" id="KW-1185">Reference proteome</keyword>
<dbReference type="OrthoDB" id="5046242at2759"/>
<dbReference type="InterPro" id="IPR001613">
    <property type="entry name" value="Flavin_amine_oxidase"/>
</dbReference>
<dbReference type="GO" id="GO:0097621">
    <property type="term" value="F:monoamine oxidase activity"/>
    <property type="evidence" value="ECO:0007669"/>
    <property type="project" value="UniProtKB-EC"/>
</dbReference>
<feature type="binding site" evidence="5">
    <location>
        <position position="251"/>
    </location>
    <ligand>
        <name>FAD</name>
        <dbReference type="ChEBI" id="CHEBI:57692"/>
    </ligand>
</feature>
<comment type="cofactor">
    <cofactor evidence="1 6">
        <name>FAD</name>
        <dbReference type="ChEBI" id="CHEBI:57692"/>
    </cofactor>
</comment>
<comment type="catalytic activity">
    <reaction evidence="4">
        <text>a secondary aliphatic amine + O2 + H2O = a primary amine + an aldehyde + H2O2</text>
        <dbReference type="Rhea" id="RHEA:26414"/>
        <dbReference type="ChEBI" id="CHEBI:15377"/>
        <dbReference type="ChEBI" id="CHEBI:15379"/>
        <dbReference type="ChEBI" id="CHEBI:16240"/>
        <dbReference type="ChEBI" id="CHEBI:17478"/>
        <dbReference type="ChEBI" id="CHEBI:58855"/>
        <dbReference type="ChEBI" id="CHEBI:65296"/>
        <dbReference type="EC" id="1.4.3.4"/>
    </reaction>
</comment>
<evidence type="ECO:0000256" key="5">
    <source>
        <dbReference type="PIRSR" id="PIRSR601613-1"/>
    </source>
</evidence>
<dbReference type="EC" id="1.4.3.-" evidence="6"/>
<protein>
    <recommendedName>
        <fullName evidence="6">Amine oxidase</fullName>
        <ecNumber evidence="6">1.4.3.-</ecNumber>
    </recommendedName>
</protein>
<evidence type="ECO:0000256" key="1">
    <source>
        <dbReference type="ARBA" id="ARBA00001974"/>
    </source>
</evidence>
<dbReference type="Gene3D" id="1.10.405.10">
    <property type="entry name" value="Guanine Nucleotide Dissociation Inhibitor, domain 1"/>
    <property type="match status" value="1"/>
</dbReference>
<keyword evidence="6" id="KW-0274">FAD</keyword>
<dbReference type="Pfam" id="PF01593">
    <property type="entry name" value="Amino_oxidase"/>
    <property type="match status" value="1"/>
</dbReference>
<keyword evidence="3 6" id="KW-0560">Oxidoreductase</keyword>
<name>A0A2J5HUW9_9EURO</name>
<keyword evidence="6" id="KW-0285">Flavoprotein</keyword>
<dbReference type="AlphaFoldDB" id="A0A2J5HUW9"/>
<reference evidence="9" key="1">
    <citation type="submission" date="2017-12" db="EMBL/GenBank/DDBJ databases">
        <authorList>
            <consortium name="DOE Joint Genome Institute"/>
            <person name="Mondo S.J."/>
            <person name="Kjaerbolling I."/>
            <person name="Vesth T.C."/>
            <person name="Frisvad J.C."/>
            <person name="Nybo J.L."/>
            <person name="Theobald S."/>
            <person name="Kuo A."/>
            <person name="Bowyer P."/>
            <person name="Matsuda Y."/>
            <person name="Lyhne E.K."/>
            <person name="Kogle M.E."/>
            <person name="Clum A."/>
            <person name="Lipzen A."/>
            <person name="Salamov A."/>
            <person name="Ngan C.Y."/>
            <person name="Daum C."/>
            <person name="Chiniquy J."/>
            <person name="Barry K."/>
            <person name="LaButti K."/>
            <person name="Haridas S."/>
            <person name="Simmons B.A."/>
            <person name="Magnuson J.K."/>
            <person name="Mortensen U.H."/>
            <person name="Larsen T.O."/>
            <person name="Grigoriev I.V."/>
            <person name="Baker S.E."/>
            <person name="Andersen M.R."/>
            <person name="Nordberg H.P."/>
            <person name="Cantor M.N."/>
            <person name="Hua S.X."/>
        </authorList>
    </citation>
    <scope>NUCLEOTIDE SEQUENCE [LARGE SCALE GENOMIC DNA]</scope>
    <source>
        <strain evidence="9">IBT 19404</strain>
    </source>
</reference>
<evidence type="ECO:0000256" key="2">
    <source>
        <dbReference type="ARBA" id="ARBA00005995"/>
    </source>
</evidence>
<dbReference type="InterPro" id="IPR036188">
    <property type="entry name" value="FAD/NAD-bd_sf"/>
</dbReference>
<dbReference type="Gene3D" id="3.50.50.60">
    <property type="entry name" value="FAD/NAD(P)-binding domain"/>
    <property type="match status" value="1"/>
</dbReference>
<dbReference type="SMR" id="A0A2J5HUW9"/>
<dbReference type="Proteomes" id="UP000235023">
    <property type="component" value="Unassembled WGS sequence"/>
</dbReference>
<organism evidence="8 9">
    <name type="scientific">Aspergillus taichungensis</name>
    <dbReference type="NCBI Taxonomy" id="482145"/>
    <lineage>
        <taxon>Eukaryota</taxon>
        <taxon>Fungi</taxon>
        <taxon>Dikarya</taxon>
        <taxon>Ascomycota</taxon>
        <taxon>Pezizomycotina</taxon>
        <taxon>Eurotiomycetes</taxon>
        <taxon>Eurotiomycetidae</taxon>
        <taxon>Eurotiales</taxon>
        <taxon>Aspergillaceae</taxon>
        <taxon>Aspergillus</taxon>
        <taxon>Aspergillus subgen. Circumdati</taxon>
    </lineage>
</organism>
<dbReference type="SUPFAM" id="SSF51905">
    <property type="entry name" value="FAD/NAD(P)-binding domain"/>
    <property type="match status" value="1"/>
</dbReference>
<sequence length="482" mass="51911">MMSTTTTLPTPAASKEVDVLVVGAGLSGLRAALDVQTAGLSYIVVEANDRVGGKTLSVPSKLNGPGVNDIGAAWINDTSQSEMYGLLRKYGLHGETQRAEGMNLSLTTEGVVTYPHGTLPLDEHDQLLVASVLQTLQGLADQVDLENPAGGSIGKELDSMSISEYCSKTFQSDLVVGIVDTVTQSLLGVEAASVSMLSLVHYIKTATGVDAILSDCKDGGQYLRVREGTQSFSRKMAEALEPGTLLLSTPVTSIVQSSKTRICTVHTSSPTHSTLHAKKIILSIPTPLYHKISFNPPLSEDKTRLASDNILGYYSKMIYVFDQPWWRTAGLSGVIESDLGPILFSRDTSIPDDDQWSITCFIVGKRGREWSLLSPSERRRTAWDQFRTTFENAPGLSAKLDVPGPINILEVEWSKKEFFGGAPCPASPPGLLSSVDASATWCPFEDVHFVGTETALVWKGYMEGAVRSGIRGAKEVIKVLKG</sequence>
<proteinExistence type="inferred from homology"/>
<dbReference type="SUPFAM" id="SSF54373">
    <property type="entry name" value="FAD-linked reductases, C-terminal domain"/>
    <property type="match status" value="1"/>
</dbReference>
<feature type="binding site" evidence="5">
    <location>
        <begin position="46"/>
        <end position="47"/>
    </location>
    <ligand>
        <name>FAD</name>
        <dbReference type="ChEBI" id="CHEBI:57692"/>
    </ligand>
</feature>
<evidence type="ECO:0000313" key="9">
    <source>
        <dbReference type="Proteomes" id="UP000235023"/>
    </source>
</evidence>
<dbReference type="InterPro" id="IPR002937">
    <property type="entry name" value="Amino_oxidase"/>
</dbReference>
<dbReference type="PANTHER" id="PTHR43563">
    <property type="entry name" value="AMINE OXIDASE"/>
    <property type="match status" value="1"/>
</dbReference>
<comment type="similarity">
    <text evidence="2 6">Belongs to the flavin monoamine oxidase family.</text>
</comment>
<dbReference type="PANTHER" id="PTHR43563:SF14">
    <property type="entry name" value="AMINE OXIDASE"/>
    <property type="match status" value="1"/>
</dbReference>
<feature type="domain" description="Amine oxidase" evidence="7">
    <location>
        <begin position="26"/>
        <end position="477"/>
    </location>
</feature>
<dbReference type="EMBL" id="KZ559540">
    <property type="protein sequence ID" value="PLN81115.1"/>
    <property type="molecule type" value="Genomic_DNA"/>
</dbReference>
<accession>A0A2J5HUW9</accession>
<evidence type="ECO:0000256" key="4">
    <source>
        <dbReference type="ARBA" id="ARBA00048448"/>
    </source>
</evidence>
<dbReference type="InterPro" id="IPR050703">
    <property type="entry name" value="Flavin_MAO"/>
</dbReference>
<dbReference type="PRINTS" id="PR00757">
    <property type="entry name" value="AMINEOXDASEF"/>
</dbReference>
<gene>
    <name evidence="8" type="ORF">BDW42DRAFT_169616</name>
</gene>
<evidence type="ECO:0000256" key="3">
    <source>
        <dbReference type="ARBA" id="ARBA00023002"/>
    </source>
</evidence>
<evidence type="ECO:0000313" key="8">
    <source>
        <dbReference type="EMBL" id="PLN81115.1"/>
    </source>
</evidence>
<feature type="binding site" evidence="5">
    <location>
        <position position="453"/>
    </location>
    <ligand>
        <name>FAD</name>
        <dbReference type="ChEBI" id="CHEBI:57692"/>
    </ligand>
</feature>
<feature type="binding site" evidence="5">
    <location>
        <position position="361"/>
    </location>
    <ligand>
        <name>substrate</name>
    </ligand>
</feature>
<feature type="binding site" evidence="5">
    <location>
        <position position="27"/>
    </location>
    <ligand>
        <name>FAD</name>
        <dbReference type="ChEBI" id="CHEBI:57692"/>
    </ligand>
</feature>
<dbReference type="Gene3D" id="3.90.660.10">
    <property type="match status" value="1"/>
</dbReference>